<dbReference type="STRING" id="1798377.A2872_01955"/>
<evidence type="ECO:0000313" key="4">
    <source>
        <dbReference type="Proteomes" id="UP000178681"/>
    </source>
</evidence>
<dbReference type="EMBL" id="MFJG01000003">
    <property type="protein sequence ID" value="OGG07703.1"/>
    <property type="molecule type" value="Genomic_DNA"/>
</dbReference>
<name>A0A1F5Z5N3_9BACT</name>
<dbReference type="SUPFAM" id="SSF102405">
    <property type="entry name" value="MCP/YpsA-like"/>
    <property type="match status" value="1"/>
</dbReference>
<gene>
    <name evidence="3" type="ORF">A2872_01955</name>
</gene>
<dbReference type="AlphaFoldDB" id="A0A1F5Z5N3"/>
<dbReference type="InterPro" id="IPR003488">
    <property type="entry name" value="DprA"/>
</dbReference>
<dbReference type="PANTHER" id="PTHR43022">
    <property type="entry name" value="PROTEIN SMF"/>
    <property type="match status" value="1"/>
</dbReference>
<evidence type="ECO:0000259" key="2">
    <source>
        <dbReference type="Pfam" id="PF02481"/>
    </source>
</evidence>
<dbReference type="Proteomes" id="UP000178681">
    <property type="component" value="Unassembled WGS sequence"/>
</dbReference>
<sequence length="210" mass="22519">MSIDIIKLLTINPISRLDSAYPLSLKNIYDPPETLYVIGDIKFSKAVSVVGTRQLSKRGQENTEIICKELVNRGFTIISGLALGIDAVAHWTAIKNGGKTVAVLGAGVDIIYPPQNRELYFKIIESGGAIISEIPPGKLSPHSYFPARNRIISGLSEAIIVTEAQIKSGALITARLAIDQGRDVYAVPGSPGCDYLIENGAQAIDLSLES</sequence>
<comment type="similarity">
    <text evidence="1">Belongs to the DprA/Smf family.</text>
</comment>
<dbReference type="NCBIfam" id="TIGR00732">
    <property type="entry name" value="dprA"/>
    <property type="match status" value="1"/>
</dbReference>
<protein>
    <submittedName>
        <fullName evidence="3">DNA protecting protein DprA</fullName>
    </submittedName>
</protein>
<dbReference type="Pfam" id="PF02481">
    <property type="entry name" value="DNA_processg_A"/>
    <property type="match status" value="1"/>
</dbReference>
<organism evidence="3 4">
    <name type="scientific">Candidatus Gottesmanbacteria bacterium RIFCSPHIGHO2_01_FULL_42_12</name>
    <dbReference type="NCBI Taxonomy" id="1798377"/>
    <lineage>
        <taxon>Bacteria</taxon>
        <taxon>Candidatus Gottesmaniibacteriota</taxon>
    </lineage>
</organism>
<dbReference type="GO" id="GO:0009294">
    <property type="term" value="P:DNA-mediated transformation"/>
    <property type="evidence" value="ECO:0007669"/>
    <property type="project" value="InterPro"/>
</dbReference>
<comment type="caution">
    <text evidence="3">The sequence shown here is derived from an EMBL/GenBank/DDBJ whole genome shotgun (WGS) entry which is preliminary data.</text>
</comment>
<dbReference type="InterPro" id="IPR057666">
    <property type="entry name" value="DrpA_SLOG"/>
</dbReference>
<reference evidence="3 4" key="1">
    <citation type="journal article" date="2016" name="Nat. Commun.">
        <title>Thousands of microbial genomes shed light on interconnected biogeochemical processes in an aquifer system.</title>
        <authorList>
            <person name="Anantharaman K."/>
            <person name="Brown C.T."/>
            <person name="Hug L.A."/>
            <person name="Sharon I."/>
            <person name="Castelle C.J."/>
            <person name="Probst A.J."/>
            <person name="Thomas B.C."/>
            <person name="Singh A."/>
            <person name="Wilkins M.J."/>
            <person name="Karaoz U."/>
            <person name="Brodie E.L."/>
            <person name="Williams K.H."/>
            <person name="Hubbard S.S."/>
            <person name="Banfield J.F."/>
        </authorList>
    </citation>
    <scope>NUCLEOTIDE SEQUENCE [LARGE SCALE GENOMIC DNA]</scope>
</reference>
<accession>A0A1F5Z5N3</accession>
<dbReference type="Gene3D" id="3.40.50.450">
    <property type="match status" value="1"/>
</dbReference>
<feature type="domain" description="Smf/DprA SLOG" evidence="2">
    <location>
        <begin position="15"/>
        <end position="204"/>
    </location>
</feature>
<evidence type="ECO:0000313" key="3">
    <source>
        <dbReference type="EMBL" id="OGG07703.1"/>
    </source>
</evidence>
<dbReference type="PANTHER" id="PTHR43022:SF1">
    <property type="entry name" value="PROTEIN SMF"/>
    <property type="match status" value="1"/>
</dbReference>
<proteinExistence type="inferred from homology"/>
<evidence type="ECO:0000256" key="1">
    <source>
        <dbReference type="ARBA" id="ARBA00006525"/>
    </source>
</evidence>